<evidence type="ECO:0000259" key="1">
    <source>
        <dbReference type="SMART" id="SM00829"/>
    </source>
</evidence>
<dbReference type="InterPro" id="IPR011032">
    <property type="entry name" value="GroES-like_sf"/>
</dbReference>
<dbReference type="CDD" id="cd08267">
    <property type="entry name" value="MDR1"/>
    <property type="match status" value="1"/>
</dbReference>
<dbReference type="Pfam" id="PF13602">
    <property type="entry name" value="ADH_zinc_N_2"/>
    <property type="match status" value="1"/>
</dbReference>
<evidence type="ECO:0000313" key="3">
    <source>
        <dbReference type="Proteomes" id="UP001174691"/>
    </source>
</evidence>
<name>A0AA38S066_9PEZI</name>
<comment type="caution">
    <text evidence="2">The sequence shown here is derived from an EMBL/GenBank/DDBJ whole genome shotgun (WGS) entry which is preliminary data.</text>
</comment>
<organism evidence="2 3">
    <name type="scientific">Coniochaeta hoffmannii</name>
    <dbReference type="NCBI Taxonomy" id="91930"/>
    <lineage>
        <taxon>Eukaryota</taxon>
        <taxon>Fungi</taxon>
        <taxon>Dikarya</taxon>
        <taxon>Ascomycota</taxon>
        <taxon>Pezizomycotina</taxon>
        <taxon>Sordariomycetes</taxon>
        <taxon>Sordariomycetidae</taxon>
        <taxon>Coniochaetales</taxon>
        <taxon>Coniochaetaceae</taxon>
        <taxon>Coniochaeta</taxon>
    </lineage>
</organism>
<feature type="domain" description="Enoyl reductase (ER)" evidence="1">
    <location>
        <begin position="17"/>
        <end position="341"/>
    </location>
</feature>
<dbReference type="SMART" id="SM00829">
    <property type="entry name" value="PKS_ER"/>
    <property type="match status" value="1"/>
</dbReference>
<dbReference type="InterPro" id="IPR020843">
    <property type="entry name" value="ER"/>
</dbReference>
<dbReference type="InterPro" id="IPR013154">
    <property type="entry name" value="ADH-like_N"/>
</dbReference>
<reference evidence="2" key="1">
    <citation type="submission" date="2022-07" db="EMBL/GenBank/DDBJ databases">
        <title>Fungi with potential for degradation of polypropylene.</title>
        <authorList>
            <person name="Gostincar C."/>
        </authorList>
    </citation>
    <scope>NUCLEOTIDE SEQUENCE</scope>
    <source>
        <strain evidence="2">EXF-13287</strain>
    </source>
</reference>
<dbReference type="SUPFAM" id="SSF50129">
    <property type="entry name" value="GroES-like"/>
    <property type="match status" value="1"/>
</dbReference>
<dbReference type="Proteomes" id="UP001174691">
    <property type="component" value="Unassembled WGS sequence"/>
</dbReference>
<dbReference type="GO" id="GO:0016491">
    <property type="term" value="F:oxidoreductase activity"/>
    <property type="evidence" value="ECO:0007669"/>
    <property type="project" value="InterPro"/>
</dbReference>
<dbReference type="Gene3D" id="3.90.180.10">
    <property type="entry name" value="Medium-chain alcohol dehydrogenases, catalytic domain"/>
    <property type="match status" value="1"/>
</dbReference>
<dbReference type="Gene3D" id="3.40.50.720">
    <property type="entry name" value="NAD(P)-binding Rossmann-like Domain"/>
    <property type="match status" value="1"/>
</dbReference>
<protein>
    <submittedName>
        <fullName evidence="2">Zinc alcohol dehydrogenase</fullName>
    </submittedName>
</protein>
<dbReference type="AlphaFoldDB" id="A0AA38S066"/>
<dbReference type="InterPro" id="IPR050700">
    <property type="entry name" value="YIM1/Zinc_Alcohol_DH_Fams"/>
</dbReference>
<proteinExistence type="predicted"/>
<sequence>MDPLPKTMKAWIATRLGTPRQAMRLQTSWPTPPPPTGADILVRVSYAALNPADVGFMAFLSPFLIPFRRTPVPGLDFSGVIVGTGPDSKLEVGTRVCGAMSVGVHARNVGSLAEYVVVPDSLVAVVPEGMMGMREASGLGIVGQTAVIAHREADGLGEGSRVLVNGASGGLGAMVLQIAKGRGARVVGVCSGTNEEFVRGLGADETIDYTKHEPLYEFVAAKFGEEPFDYIFDCVGHQILYERSVPFLKPEGKYISLVGGKTHGVLPFLKNNLWPKVLGGTPRTYKILGLAPSGDLMREVTKLVEDGVIKKVPIDSEYSMEQAVEGYERVTTKRAKGKVVVKVAP</sequence>
<dbReference type="SUPFAM" id="SSF51735">
    <property type="entry name" value="NAD(P)-binding Rossmann-fold domains"/>
    <property type="match status" value="1"/>
</dbReference>
<dbReference type="PANTHER" id="PTHR11695:SF294">
    <property type="entry name" value="RETICULON-4-INTERACTING PROTEIN 1, MITOCHONDRIAL"/>
    <property type="match status" value="1"/>
</dbReference>
<dbReference type="InterPro" id="IPR036291">
    <property type="entry name" value="NAD(P)-bd_dom_sf"/>
</dbReference>
<accession>A0AA38S066</accession>
<keyword evidence="3" id="KW-1185">Reference proteome</keyword>
<dbReference type="PANTHER" id="PTHR11695">
    <property type="entry name" value="ALCOHOL DEHYDROGENASE RELATED"/>
    <property type="match status" value="1"/>
</dbReference>
<dbReference type="Pfam" id="PF08240">
    <property type="entry name" value="ADH_N"/>
    <property type="match status" value="1"/>
</dbReference>
<dbReference type="EMBL" id="JANBVN010000005">
    <property type="protein sequence ID" value="KAJ9165268.1"/>
    <property type="molecule type" value="Genomic_DNA"/>
</dbReference>
<evidence type="ECO:0000313" key="2">
    <source>
        <dbReference type="EMBL" id="KAJ9165268.1"/>
    </source>
</evidence>
<dbReference type="GO" id="GO:0005739">
    <property type="term" value="C:mitochondrion"/>
    <property type="evidence" value="ECO:0007669"/>
    <property type="project" value="TreeGrafter"/>
</dbReference>
<gene>
    <name evidence="2" type="ORF">NKR19_g634</name>
</gene>